<feature type="coiled-coil region" evidence="7">
    <location>
        <begin position="835"/>
        <end position="862"/>
    </location>
</feature>
<keyword evidence="13" id="KW-1185">Reference proteome</keyword>
<proteinExistence type="predicted"/>
<keyword evidence="5" id="KW-0804">Transcription</keyword>
<dbReference type="EMBL" id="CAJZBQ010000011">
    <property type="protein sequence ID" value="CAG9314111.1"/>
    <property type="molecule type" value="Genomic_DNA"/>
</dbReference>
<dbReference type="Gene3D" id="3.40.50.10810">
    <property type="entry name" value="Tandem AAA-ATPase domain"/>
    <property type="match status" value="1"/>
</dbReference>
<dbReference type="FunFam" id="3.40.50.10810:FF:000008">
    <property type="entry name" value="Chromatin structure-remodeling complex subunit snf21"/>
    <property type="match status" value="1"/>
</dbReference>
<evidence type="ECO:0000313" key="13">
    <source>
        <dbReference type="Proteomes" id="UP001162131"/>
    </source>
</evidence>
<feature type="region of interest" description="Disordered" evidence="8">
    <location>
        <begin position="963"/>
        <end position="1026"/>
    </location>
</feature>
<gene>
    <name evidence="12" type="ORF">BSTOLATCC_MIC9908</name>
</gene>
<organism evidence="12 13">
    <name type="scientific">Blepharisma stoltei</name>
    <dbReference type="NCBI Taxonomy" id="1481888"/>
    <lineage>
        <taxon>Eukaryota</taxon>
        <taxon>Sar</taxon>
        <taxon>Alveolata</taxon>
        <taxon>Ciliophora</taxon>
        <taxon>Postciliodesmatophora</taxon>
        <taxon>Heterotrichea</taxon>
        <taxon>Heterotrichida</taxon>
        <taxon>Blepharismidae</taxon>
        <taxon>Blepharisma</taxon>
    </lineage>
</organism>
<accession>A0AAU9IX84</accession>
<feature type="domain" description="QLQ" evidence="11">
    <location>
        <begin position="18"/>
        <end position="53"/>
    </location>
</feature>
<dbReference type="PROSITE" id="PS51194">
    <property type="entry name" value="HELICASE_CTER"/>
    <property type="match status" value="1"/>
</dbReference>
<dbReference type="InterPro" id="IPR029295">
    <property type="entry name" value="SnAC"/>
</dbReference>
<dbReference type="InterPro" id="IPR000330">
    <property type="entry name" value="SNF2_N"/>
</dbReference>
<name>A0AAU9IX84_9CILI</name>
<evidence type="ECO:0000256" key="7">
    <source>
        <dbReference type="SAM" id="Coils"/>
    </source>
</evidence>
<evidence type="ECO:0000256" key="5">
    <source>
        <dbReference type="ARBA" id="ARBA00023163"/>
    </source>
</evidence>
<dbReference type="Gene3D" id="3.40.50.300">
    <property type="entry name" value="P-loop containing nucleotide triphosphate hydrolases"/>
    <property type="match status" value="1"/>
</dbReference>
<dbReference type="InterPro" id="IPR014001">
    <property type="entry name" value="Helicase_ATP-bd"/>
</dbReference>
<dbReference type="PROSITE" id="PS51192">
    <property type="entry name" value="HELICASE_ATP_BIND_1"/>
    <property type="match status" value="1"/>
</dbReference>
<evidence type="ECO:0000259" key="11">
    <source>
        <dbReference type="PROSITE" id="PS51666"/>
    </source>
</evidence>
<dbReference type="CDD" id="cd18793">
    <property type="entry name" value="SF2_C_SNF"/>
    <property type="match status" value="1"/>
</dbReference>
<dbReference type="SMART" id="SM01314">
    <property type="entry name" value="SnAC"/>
    <property type="match status" value="1"/>
</dbReference>
<dbReference type="PROSITE" id="PS51666">
    <property type="entry name" value="QLQ"/>
    <property type="match status" value="1"/>
</dbReference>
<dbReference type="GO" id="GO:0016787">
    <property type="term" value="F:hydrolase activity"/>
    <property type="evidence" value="ECO:0007669"/>
    <property type="project" value="UniProtKB-KW"/>
</dbReference>
<evidence type="ECO:0000259" key="9">
    <source>
        <dbReference type="PROSITE" id="PS51192"/>
    </source>
</evidence>
<dbReference type="Pfam" id="PF07529">
    <property type="entry name" value="HSA"/>
    <property type="match status" value="1"/>
</dbReference>
<dbReference type="Pfam" id="PF00271">
    <property type="entry name" value="Helicase_C"/>
    <property type="match status" value="1"/>
</dbReference>
<evidence type="ECO:0000256" key="8">
    <source>
        <dbReference type="SAM" id="MobiDB-lite"/>
    </source>
</evidence>
<dbReference type="PANTHER" id="PTHR10799">
    <property type="entry name" value="SNF2/RAD54 HELICASE FAMILY"/>
    <property type="match status" value="1"/>
</dbReference>
<dbReference type="InterPro" id="IPR038718">
    <property type="entry name" value="SNF2-like_sf"/>
</dbReference>
<evidence type="ECO:0000256" key="4">
    <source>
        <dbReference type="ARBA" id="ARBA00023117"/>
    </source>
</evidence>
<protein>
    <submittedName>
        <fullName evidence="12">Uncharacterized protein</fullName>
    </submittedName>
</protein>
<keyword evidence="7" id="KW-0175">Coiled coil</keyword>
<dbReference type="InterPro" id="IPR014012">
    <property type="entry name" value="HSA_dom"/>
</dbReference>
<dbReference type="SUPFAM" id="SSF52540">
    <property type="entry name" value="P-loop containing nucleoside triphosphate hydrolases"/>
    <property type="match status" value="2"/>
</dbReference>
<keyword evidence="2" id="KW-0378">Hydrolase</keyword>
<keyword evidence="6" id="KW-0539">Nucleus</keyword>
<dbReference type="InterPro" id="IPR049730">
    <property type="entry name" value="SNF2/RAD54-like_C"/>
</dbReference>
<keyword evidence="4" id="KW-0103">Bromodomain</keyword>
<feature type="compositionally biased region" description="Acidic residues" evidence="8">
    <location>
        <begin position="1004"/>
        <end position="1026"/>
    </location>
</feature>
<reference evidence="12" key="1">
    <citation type="submission" date="2021-09" db="EMBL/GenBank/DDBJ databases">
        <authorList>
            <consortium name="AG Swart"/>
            <person name="Singh M."/>
            <person name="Singh A."/>
            <person name="Seah K."/>
            <person name="Emmerich C."/>
        </authorList>
    </citation>
    <scope>NUCLEOTIDE SEQUENCE</scope>
    <source>
        <strain evidence="12">ATCC30299</strain>
    </source>
</reference>
<dbReference type="InterPro" id="IPR001650">
    <property type="entry name" value="Helicase_C-like"/>
</dbReference>
<evidence type="ECO:0000313" key="12">
    <source>
        <dbReference type="EMBL" id="CAG9314111.1"/>
    </source>
</evidence>
<dbReference type="GO" id="GO:0042393">
    <property type="term" value="F:histone binding"/>
    <property type="evidence" value="ECO:0007669"/>
    <property type="project" value="InterPro"/>
</dbReference>
<dbReference type="Proteomes" id="UP001162131">
    <property type="component" value="Unassembled WGS sequence"/>
</dbReference>
<feature type="domain" description="Helicase C-terminal" evidence="10">
    <location>
        <begin position="682"/>
        <end position="845"/>
    </location>
</feature>
<dbReference type="GO" id="GO:0005524">
    <property type="term" value="F:ATP binding"/>
    <property type="evidence" value="ECO:0007669"/>
    <property type="project" value="InterPro"/>
</dbReference>
<dbReference type="GO" id="GO:0006355">
    <property type="term" value="P:regulation of DNA-templated transcription"/>
    <property type="evidence" value="ECO:0007669"/>
    <property type="project" value="InterPro"/>
</dbReference>
<evidence type="ECO:0000256" key="6">
    <source>
        <dbReference type="ARBA" id="ARBA00023242"/>
    </source>
</evidence>
<evidence type="ECO:0000256" key="3">
    <source>
        <dbReference type="ARBA" id="ARBA00023015"/>
    </source>
</evidence>
<dbReference type="SMART" id="SM00487">
    <property type="entry name" value="DEXDc"/>
    <property type="match status" value="1"/>
</dbReference>
<dbReference type="InterPro" id="IPR027417">
    <property type="entry name" value="P-loop_NTPase"/>
</dbReference>
<comment type="subcellular location">
    <subcellularLocation>
        <location evidence="1">Nucleus</location>
    </subcellularLocation>
</comment>
<dbReference type="Gene3D" id="1.20.5.170">
    <property type="match status" value="1"/>
</dbReference>
<dbReference type="InterPro" id="IPR014978">
    <property type="entry name" value="Gln-Leu-Gln_QLQ"/>
</dbReference>
<feature type="domain" description="Helicase ATP-binding" evidence="9">
    <location>
        <begin position="378"/>
        <end position="544"/>
    </location>
</feature>
<keyword evidence="3" id="KW-0805">Transcription regulation</keyword>
<comment type="caution">
    <text evidence="12">The sequence shown here is derived from an EMBL/GenBank/DDBJ whole genome shotgun (WGS) entry which is preliminary data.</text>
</comment>
<sequence>MSFSVPKYQISPLPSSLKFTPQQFEQLKHQIQSYTILNRGQELSQVQIQAIQGIKLQAFDSYQTTGYNTQMKTKYNHSQDIKEKSNSQLHYEQEPKSITFFYENRAKLLEKFLQSDLDEDTKNRILTEKFLIELRDLQNQTRSEVIKEWKEQPDNNYDQSHRLLETTLLDRDFFKRNFPMFDFRAKQENRMLGRYDYEMRNGQDTKRKNQQMIFLSEVLNHQQDFFDFHRRNHANLRKNIYGGKGYLDYLDRQEKAKRDKDEKERLKALKDNNMEIYVDLLAKTKNERLLKILQQTDSFLREIGAKVLLQKGDNEAEIVEQAPEAQSAGEIIADSLKKSSKMYYEITHAVVEEIKTQPENIEGGMLKSYQLIGLQWLVSLYNNNLHGILADEMGLGKTIQTIALFQYLIDNKNNEGPFLVVVPLSVLSNWVMEFKKWAPKIKFIVYKGPPIHRKKLVSNVLTMKKFNVLITTYEYIIKDKQQLSKIAWSYIVVDEGHRMKNSKSKFAQILGLQYSSDHRILLTGTPLQNNLNELWSLLNFLLPKIFHTLDDFEKWFNIPFSKIPGEQVELTEEESLLLINRLHQVLRPFLLRRVKKDVEKELPDKVEFVLKVELSSWQKKLYKDIQEKAFFNRDGGPWRCKSLNNSVMQLRKVCNHPYLFLHYEQLPMVTDEIWRCSGKFETLDRMLPKFIRMNHRVLIFTQMTHLMDIMSMYFEYRGFKYLRLDGTTKPEDRDLRMMLFNSENSEYYIFLLSTRAGGLGLNLQTADTVIIYDSDWNPQMDLQAQDRAHRLGQMKEVRVYRLVTNTKIEEAILTKAAYKKDVDAKVIQAGLFNTKSTELERNEKLRNLLKAEENEESEDETEFLTTQQLNEIISRNDEEYQIYEQMDAEMMKNENYKERLIQGDKLPFWLETHEEEINLDQFMYGRGMRRHKELYYREEIELENQYLGMKRVGSPIEDEINKRAKSSSESEAGIEIGGHGTKITISSGKMLGSNESSSETSIQDLEEDEVFKSGEEDEEDYENFNN</sequence>
<evidence type="ECO:0000259" key="10">
    <source>
        <dbReference type="PROSITE" id="PS51194"/>
    </source>
</evidence>
<dbReference type="SMART" id="SM00490">
    <property type="entry name" value="HELICc"/>
    <property type="match status" value="1"/>
</dbReference>
<evidence type="ECO:0000256" key="2">
    <source>
        <dbReference type="ARBA" id="ARBA00022801"/>
    </source>
</evidence>
<dbReference type="AlphaFoldDB" id="A0AAU9IX84"/>
<dbReference type="Pfam" id="PF00176">
    <property type="entry name" value="SNF2-rel_dom"/>
    <property type="match status" value="1"/>
</dbReference>
<evidence type="ECO:0000256" key="1">
    <source>
        <dbReference type="ARBA" id="ARBA00004123"/>
    </source>
</evidence>
<feature type="compositionally biased region" description="Polar residues" evidence="8">
    <location>
        <begin position="983"/>
        <end position="1003"/>
    </location>
</feature>
<dbReference type="GO" id="GO:0005634">
    <property type="term" value="C:nucleus"/>
    <property type="evidence" value="ECO:0007669"/>
    <property type="project" value="UniProtKB-SubCell"/>
</dbReference>